<evidence type="ECO:0000313" key="2">
    <source>
        <dbReference type="EMBL" id="KKN88672.1"/>
    </source>
</evidence>
<comment type="caution">
    <text evidence="2">The sequence shown here is derived from an EMBL/GenBank/DDBJ whole genome shotgun (WGS) entry which is preliminary data.</text>
</comment>
<evidence type="ECO:0000256" key="1">
    <source>
        <dbReference type="SAM" id="Phobius"/>
    </source>
</evidence>
<accession>A0A0F9UMD8</accession>
<gene>
    <name evidence="2" type="ORF">LCGC14_0245630</name>
</gene>
<keyword evidence="1" id="KW-0812">Transmembrane</keyword>
<dbReference type="AlphaFoldDB" id="A0A0F9UMD8"/>
<keyword evidence="1" id="KW-1133">Transmembrane helix</keyword>
<feature type="transmembrane region" description="Helical" evidence="1">
    <location>
        <begin position="6"/>
        <end position="25"/>
    </location>
</feature>
<protein>
    <submittedName>
        <fullName evidence="2">Uncharacterized protein</fullName>
    </submittedName>
</protein>
<keyword evidence="1" id="KW-0472">Membrane</keyword>
<organism evidence="2">
    <name type="scientific">marine sediment metagenome</name>
    <dbReference type="NCBI Taxonomy" id="412755"/>
    <lineage>
        <taxon>unclassified sequences</taxon>
        <taxon>metagenomes</taxon>
        <taxon>ecological metagenomes</taxon>
    </lineage>
</organism>
<reference evidence="2" key="1">
    <citation type="journal article" date="2015" name="Nature">
        <title>Complex archaea that bridge the gap between prokaryotes and eukaryotes.</title>
        <authorList>
            <person name="Spang A."/>
            <person name="Saw J.H."/>
            <person name="Jorgensen S.L."/>
            <person name="Zaremba-Niedzwiedzka K."/>
            <person name="Martijn J."/>
            <person name="Lind A.E."/>
            <person name="van Eijk R."/>
            <person name="Schleper C."/>
            <person name="Guy L."/>
            <person name="Ettema T.J."/>
        </authorList>
    </citation>
    <scope>NUCLEOTIDE SEQUENCE</scope>
</reference>
<sequence>MTRKKFLVSVLILIGAGLTIVTSLWKKRRLTAGHDNRLDVPGLGGKTFTLPFKKEWTASPHEVRLWYCYSKDDGTWSDPVPFEEEIYNFNINN</sequence>
<dbReference type="EMBL" id="LAZR01000126">
    <property type="protein sequence ID" value="KKN88672.1"/>
    <property type="molecule type" value="Genomic_DNA"/>
</dbReference>
<proteinExistence type="predicted"/>
<name>A0A0F9UMD8_9ZZZZ</name>